<dbReference type="GO" id="GO:0005774">
    <property type="term" value="C:vacuolar membrane"/>
    <property type="evidence" value="ECO:0007669"/>
    <property type="project" value="UniProtKB-SubCell"/>
</dbReference>
<dbReference type="EMBL" id="JAEUBG010002541">
    <property type="protein sequence ID" value="KAH3684394.1"/>
    <property type="molecule type" value="Genomic_DNA"/>
</dbReference>
<evidence type="ECO:0000256" key="3">
    <source>
        <dbReference type="ARBA" id="ARBA00022692"/>
    </source>
</evidence>
<evidence type="ECO:0000256" key="6">
    <source>
        <dbReference type="SAM" id="MobiDB-lite"/>
    </source>
</evidence>
<evidence type="ECO:0000256" key="5">
    <source>
        <dbReference type="ARBA" id="ARBA00023136"/>
    </source>
</evidence>
<dbReference type="PROSITE" id="PS51382">
    <property type="entry name" value="SPX"/>
    <property type="match status" value="1"/>
</dbReference>
<gene>
    <name evidence="9" type="ORF">WICPIJ_004634</name>
</gene>
<organism evidence="9 10">
    <name type="scientific">Wickerhamomyces pijperi</name>
    <name type="common">Yeast</name>
    <name type="synonym">Pichia pijperi</name>
    <dbReference type="NCBI Taxonomy" id="599730"/>
    <lineage>
        <taxon>Eukaryota</taxon>
        <taxon>Fungi</taxon>
        <taxon>Dikarya</taxon>
        <taxon>Ascomycota</taxon>
        <taxon>Saccharomycotina</taxon>
        <taxon>Saccharomycetes</taxon>
        <taxon>Phaffomycetales</taxon>
        <taxon>Wickerhamomycetaceae</taxon>
        <taxon>Wickerhamomyces</taxon>
    </lineage>
</organism>
<keyword evidence="2" id="KW-0926">Vacuole</keyword>
<reference evidence="9" key="1">
    <citation type="journal article" date="2021" name="Open Biol.">
        <title>Shared evolutionary footprints suggest mitochondrial oxidative damage underlies multiple complex I losses in fungi.</title>
        <authorList>
            <person name="Schikora-Tamarit M.A."/>
            <person name="Marcet-Houben M."/>
            <person name="Nosek J."/>
            <person name="Gabaldon T."/>
        </authorList>
    </citation>
    <scope>NUCLEOTIDE SEQUENCE</scope>
    <source>
        <strain evidence="9">CBS2887</strain>
    </source>
</reference>
<feature type="compositionally biased region" description="Basic and acidic residues" evidence="6">
    <location>
        <begin position="267"/>
        <end position="283"/>
    </location>
</feature>
<reference evidence="9" key="2">
    <citation type="submission" date="2021-01" db="EMBL/GenBank/DDBJ databases">
        <authorList>
            <person name="Schikora-Tamarit M.A."/>
        </authorList>
    </citation>
    <scope>NUCLEOTIDE SEQUENCE</scope>
    <source>
        <strain evidence="9">CBS2887</strain>
    </source>
</reference>
<keyword evidence="4 7" id="KW-1133">Transmembrane helix</keyword>
<dbReference type="GO" id="GO:0006799">
    <property type="term" value="P:polyphosphate biosynthetic process"/>
    <property type="evidence" value="ECO:0007669"/>
    <property type="project" value="UniProtKB-ARBA"/>
</dbReference>
<dbReference type="Proteomes" id="UP000774326">
    <property type="component" value="Unassembled WGS sequence"/>
</dbReference>
<evidence type="ECO:0000259" key="8">
    <source>
        <dbReference type="PROSITE" id="PS51382"/>
    </source>
</evidence>
<protein>
    <recommendedName>
        <fullName evidence="8">SPX domain-containing protein</fullName>
    </recommendedName>
</protein>
<dbReference type="AlphaFoldDB" id="A0A9P8TMQ2"/>
<feature type="transmembrane region" description="Helical" evidence="7">
    <location>
        <begin position="723"/>
        <end position="746"/>
    </location>
</feature>
<evidence type="ECO:0000256" key="7">
    <source>
        <dbReference type="SAM" id="Phobius"/>
    </source>
</evidence>
<dbReference type="GO" id="GO:0033254">
    <property type="term" value="C:vacuolar transporter chaperone complex"/>
    <property type="evidence" value="ECO:0007669"/>
    <property type="project" value="UniProtKB-ARBA"/>
</dbReference>
<evidence type="ECO:0000256" key="2">
    <source>
        <dbReference type="ARBA" id="ARBA00022554"/>
    </source>
</evidence>
<accession>A0A9P8TMQ2</accession>
<evidence type="ECO:0000313" key="9">
    <source>
        <dbReference type="EMBL" id="KAH3684394.1"/>
    </source>
</evidence>
<feature type="domain" description="SPX" evidence="8">
    <location>
        <begin position="1"/>
        <end position="137"/>
    </location>
</feature>
<evidence type="ECO:0000313" key="10">
    <source>
        <dbReference type="Proteomes" id="UP000774326"/>
    </source>
</evidence>
<keyword evidence="3 7" id="KW-0812">Transmembrane</keyword>
<name>A0A9P8TMQ2_WICPI</name>
<dbReference type="OrthoDB" id="5588846at2759"/>
<dbReference type="CDD" id="cd14474">
    <property type="entry name" value="SPX_YDR089W"/>
    <property type="match status" value="1"/>
</dbReference>
<evidence type="ECO:0000256" key="4">
    <source>
        <dbReference type="ARBA" id="ARBA00022989"/>
    </source>
</evidence>
<dbReference type="PANTHER" id="PTHR46140:SF1">
    <property type="entry name" value="VACUOLAR TRANSPORTER CHAPERONE COMPLEX SUBUNIT 4-RELATED"/>
    <property type="match status" value="1"/>
</dbReference>
<dbReference type="PANTHER" id="PTHR46140">
    <property type="entry name" value="VACUOLAR TRANSPORTER CHAPERONE 1-RELATED"/>
    <property type="match status" value="1"/>
</dbReference>
<feature type="transmembrane region" description="Helical" evidence="7">
    <location>
        <begin position="795"/>
        <end position="816"/>
    </location>
</feature>
<dbReference type="InterPro" id="IPR004331">
    <property type="entry name" value="SPX_dom"/>
</dbReference>
<feature type="region of interest" description="Disordered" evidence="6">
    <location>
        <begin position="177"/>
        <end position="200"/>
    </location>
</feature>
<proteinExistence type="predicted"/>
<dbReference type="InterPro" id="IPR051572">
    <property type="entry name" value="VTC_Complex_Subunit"/>
</dbReference>
<feature type="transmembrane region" description="Helical" evidence="7">
    <location>
        <begin position="828"/>
        <end position="847"/>
    </location>
</feature>
<feature type="region of interest" description="Disordered" evidence="6">
    <location>
        <begin position="267"/>
        <end position="296"/>
    </location>
</feature>
<keyword evidence="10" id="KW-1185">Reference proteome</keyword>
<comment type="caution">
    <text evidence="9">The sequence shown here is derived from an EMBL/GenBank/DDBJ whole genome shotgun (WGS) entry which is preliminary data.</text>
</comment>
<keyword evidence="5 7" id="KW-0472">Membrane</keyword>
<feature type="transmembrane region" description="Helical" evidence="7">
    <location>
        <begin position="758"/>
        <end position="783"/>
    </location>
</feature>
<comment type="subcellular location">
    <subcellularLocation>
        <location evidence="1">Vacuole membrane</location>
        <topology evidence="1">Multi-pass membrane protein</topology>
    </subcellularLocation>
</comment>
<feature type="region of interest" description="Disordered" evidence="6">
    <location>
        <begin position="558"/>
        <end position="591"/>
    </location>
</feature>
<evidence type="ECO:0000256" key="1">
    <source>
        <dbReference type="ARBA" id="ARBA00004128"/>
    </source>
</evidence>
<sequence length="887" mass="100684">MKFGSQLRSKSVPEWRSYNIDYNELKLKIRIATGEHTTQEMKKDLYDSFIEQIDTVNLFLTSKMGELKRRILYIEELIESIDKNDAVIDIISSQLTKLNKDLRNLARFISIQKTALRKLLKKYTKYSKDGGELNTKVNKYMIQNNGSFIYIDISGFYLEISLIYDLVRNLSHAEVKPTPATTPTPQHMKRRSSHANPIENLSKNDTFDFQSVKEGNYSENFLVHYDNLAELKLFLLANFFCIDDSTSNQLKNLQLIKQQSSLSLKDVMNKKGSTEDQQQHTEEQTVEGEDLQPSSSEVYRSNSIYLNKEDPLTNSSFSTQILLDDPKQFQSIKNNTDPGYLLTDLSNANIKRASFLISAIGGLRKCSNVTLSDYDFSSKLLAAVLNNETFESFYAANESTMLCLDSLEKVSIEWLFTKHIKPVLKVKSSKTRFSTTNVSPSPIDTQDKSQAKVWITLNSNIEFDIEDMSTTDWTATNESGSNKFPYAHLSIRYNSLNYRKVTEEDDNKTSLDELLESHLIYKIDNSFNLLTYSLFLYNKLPFQPTWMNLFTEDSTVDIRKLPPKPQRQKTKPRTSFGSDSDATSHKHSISSETTTNQLRYWNEFDHGSDFEDDAGFMINVESTDEGEFQIFSDTAIENFYKASFKLSALMSRLMPGLFDPIEESGEHSTLTLNGEFVGGYGSAAGADLEAVQGSAGGDDSDSDSIFLATRYQEQKFRNDKFKLFLSLASSLFSDFITLISTIIVFSVFSQQGIVVGKLIWTIVLSSMVLAMFFSSLSLVLLLNTDENYRNDWQTGFVWTSFFSVSHLIFLIIPELVKSISNFPAPCNLLATSLLAFLMNISCTFLKFNQGMQAIFKTSRCDKFSSIESKTSISVNSLNSLSNVFTSK</sequence>